<dbReference type="NCBIfam" id="TIGR00916">
    <property type="entry name" value="2A0604s01"/>
    <property type="match status" value="1"/>
</dbReference>
<comment type="subcellular location">
    <subcellularLocation>
        <location evidence="1 9">Cell membrane</location>
        <topology evidence="1 9">Multi-pass membrane protein</topology>
    </subcellularLocation>
</comment>
<dbReference type="SUPFAM" id="SSF82866">
    <property type="entry name" value="Multidrug efflux transporter AcrB transmembrane domain"/>
    <property type="match status" value="1"/>
</dbReference>
<dbReference type="NCBIfam" id="TIGR01129">
    <property type="entry name" value="secD"/>
    <property type="match status" value="1"/>
</dbReference>
<dbReference type="AlphaFoldDB" id="A0A2J8BBE7"/>
<evidence type="ECO:0000259" key="11">
    <source>
        <dbReference type="Pfam" id="PF21760"/>
    </source>
</evidence>
<keyword evidence="5 9" id="KW-0653">Protein transport</keyword>
<keyword evidence="8 9" id="KW-0472">Membrane</keyword>
<comment type="caution">
    <text evidence="13">The sequence shown here is derived from an EMBL/GenBank/DDBJ whole genome shotgun (WGS) entry which is preliminary data.</text>
</comment>
<feature type="transmembrane region" description="Helical" evidence="9">
    <location>
        <begin position="383"/>
        <end position="406"/>
    </location>
</feature>
<dbReference type="GO" id="GO:0006605">
    <property type="term" value="P:protein targeting"/>
    <property type="evidence" value="ECO:0007669"/>
    <property type="project" value="UniProtKB-UniRule"/>
</dbReference>
<evidence type="ECO:0000259" key="12">
    <source>
        <dbReference type="Pfam" id="PF22599"/>
    </source>
</evidence>
<evidence type="ECO:0000256" key="1">
    <source>
        <dbReference type="ARBA" id="ARBA00004651"/>
    </source>
</evidence>
<keyword evidence="7 9" id="KW-0811">Translocation</keyword>
<dbReference type="InterPro" id="IPR054384">
    <property type="entry name" value="SecDF_P1_head"/>
</dbReference>
<evidence type="ECO:0000256" key="6">
    <source>
        <dbReference type="ARBA" id="ARBA00022989"/>
    </source>
</evidence>
<feature type="transmembrane region" description="Helical" evidence="9">
    <location>
        <begin position="305"/>
        <end position="329"/>
    </location>
</feature>
<protein>
    <recommendedName>
        <fullName evidence="9">Protein translocase subunit SecD</fullName>
    </recommendedName>
</protein>
<dbReference type="GO" id="GO:0065002">
    <property type="term" value="P:intracellular protein transmembrane transport"/>
    <property type="evidence" value="ECO:0007669"/>
    <property type="project" value="UniProtKB-UniRule"/>
</dbReference>
<accession>A0A2J8BBE7</accession>
<dbReference type="RefSeq" id="WP_007392539.1">
    <property type="nucleotide sequence ID" value="NZ_KQ960955.1"/>
</dbReference>
<organism evidence="13 14">
    <name type="scientific">Megasphaera hutchinsoni</name>
    <dbReference type="NCBI Taxonomy" id="1588748"/>
    <lineage>
        <taxon>Bacteria</taxon>
        <taxon>Bacillati</taxon>
        <taxon>Bacillota</taxon>
        <taxon>Negativicutes</taxon>
        <taxon>Veillonellales</taxon>
        <taxon>Veillonellaceae</taxon>
        <taxon>Megasphaera</taxon>
    </lineage>
</organism>
<dbReference type="InterPro" id="IPR055344">
    <property type="entry name" value="SecD_SecF_C_bact"/>
</dbReference>
<evidence type="ECO:0000256" key="2">
    <source>
        <dbReference type="ARBA" id="ARBA00022448"/>
    </source>
</evidence>
<dbReference type="Pfam" id="PF22599">
    <property type="entry name" value="SecDF_P1_head"/>
    <property type="match status" value="1"/>
</dbReference>
<name>A0A2J8BBE7_9FIRM</name>
<proteinExistence type="inferred from homology"/>
<feature type="domain" description="SecDF P1 head subdomain" evidence="12">
    <location>
        <begin position="139"/>
        <end position="233"/>
    </location>
</feature>
<comment type="similarity">
    <text evidence="9">Belongs to the SecD/SecF family. SecD subfamily.</text>
</comment>
<comment type="subunit">
    <text evidence="9">Forms a complex with SecF. Part of the essential Sec protein translocation apparatus which comprises SecA, SecYEG and auxiliary proteins SecDF. Other proteins may also be involved.</text>
</comment>
<evidence type="ECO:0000256" key="9">
    <source>
        <dbReference type="HAMAP-Rule" id="MF_01463"/>
    </source>
</evidence>
<feature type="domain" description="Protein export membrane protein SecD/SecF C-terminal" evidence="10">
    <location>
        <begin position="235"/>
        <end position="406"/>
    </location>
</feature>
<comment type="function">
    <text evidence="9">Part of the Sec protein translocase complex. Interacts with the SecYEG preprotein conducting channel. SecDF uses the proton motive force (PMF) to complete protein translocation after the ATP-dependent function of SecA.</text>
</comment>
<feature type="domain" description="Protein translocase subunit SecDF P1" evidence="11">
    <location>
        <begin position="78"/>
        <end position="135"/>
    </location>
</feature>
<comment type="caution">
    <text evidence="9">Lacks conserved residue(s) required for the propagation of feature annotation.</text>
</comment>
<dbReference type="Pfam" id="PF21760">
    <property type="entry name" value="SecD_1st"/>
    <property type="match status" value="1"/>
</dbReference>
<gene>
    <name evidence="9" type="primary">secD</name>
    <name evidence="13" type="ORF">CAL30_02145</name>
</gene>
<dbReference type="PANTHER" id="PTHR30081:SF1">
    <property type="entry name" value="PROTEIN TRANSLOCASE SUBUNIT SECD"/>
    <property type="match status" value="1"/>
</dbReference>
<evidence type="ECO:0000313" key="13">
    <source>
        <dbReference type="EMBL" id="PNH22087.1"/>
    </source>
</evidence>
<evidence type="ECO:0000313" key="14">
    <source>
        <dbReference type="Proteomes" id="UP000242958"/>
    </source>
</evidence>
<dbReference type="PANTHER" id="PTHR30081">
    <property type="entry name" value="PROTEIN-EXPORT MEMBRANE PROTEIN SEC"/>
    <property type="match status" value="1"/>
</dbReference>
<keyword evidence="6 9" id="KW-1133">Transmembrane helix</keyword>
<sequence>MRIRNIIKCLIAVVIILCAFFTLVFSPIPSMRQGLVLPFGVVKPFPDSIKQGLDLQGGTHIVLEAEDTPGAPVTDDSVKRAVSIVERRINEMGLTEPLVQQEGAKRIIVELPGEKNPEKAIETIGKTAVMEFKDESGTTQLTGKDLKTAKEQIDNGHKNVVAIEFTDQGAKKFADLTAANVGHRIAILLDGKVLTNPVVNEAITGGKAVITGSNTLEEAKRLAILLRSGALPVKLKVMEVRTIGPSLGQDSKIKSERAFAIGILLIMLFLIIIYRIAGIVANLALLVYVVILLGVLKYLEATLTLPGIAGIILSMGFAVDANILIFERFKEEVLVGKSLRSSMETGFKRAFSTILDANVSVMIAAIVLMLMGSGTVKGFAVNLALGLIVSMFTAIVVSRSLLTWFINTGLVLNPRWYGLNRPIPAHLKKGEQK</sequence>
<evidence type="ECO:0000256" key="3">
    <source>
        <dbReference type="ARBA" id="ARBA00022475"/>
    </source>
</evidence>
<feature type="transmembrane region" description="Helical" evidence="9">
    <location>
        <begin position="283"/>
        <end position="299"/>
    </location>
</feature>
<dbReference type="Pfam" id="PF02355">
    <property type="entry name" value="SecD_SecF_C"/>
    <property type="match status" value="1"/>
</dbReference>
<evidence type="ECO:0000256" key="8">
    <source>
        <dbReference type="ARBA" id="ARBA00023136"/>
    </source>
</evidence>
<dbReference type="InterPro" id="IPR022646">
    <property type="entry name" value="SecD/SecF_CS"/>
</dbReference>
<dbReference type="Pfam" id="PF07549">
    <property type="entry name" value="Sec_GG"/>
    <property type="match status" value="1"/>
</dbReference>
<dbReference type="InterPro" id="IPR048634">
    <property type="entry name" value="SecD_SecF_C"/>
</dbReference>
<dbReference type="GO" id="GO:0015450">
    <property type="term" value="F:protein-transporting ATPase activity"/>
    <property type="evidence" value="ECO:0007669"/>
    <property type="project" value="InterPro"/>
</dbReference>
<dbReference type="GO" id="GO:0043952">
    <property type="term" value="P:protein transport by the Sec complex"/>
    <property type="evidence" value="ECO:0007669"/>
    <property type="project" value="UniProtKB-UniRule"/>
</dbReference>
<dbReference type="Gene3D" id="3.30.70.3220">
    <property type="match status" value="1"/>
</dbReference>
<dbReference type="InterPro" id="IPR005791">
    <property type="entry name" value="SecD"/>
</dbReference>
<dbReference type="InterPro" id="IPR048631">
    <property type="entry name" value="SecD_1st"/>
</dbReference>
<keyword evidence="3 9" id="KW-1003">Cell membrane</keyword>
<reference evidence="13 14" key="1">
    <citation type="submission" date="2017-05" db="EMBL/GenBank/DDBJ databases">
        <authorList>
            <person name="Song R."/>
            <person name="Chenine A.L."/>
            <person name="Ruprecht R.M."/>
        </authorList>
    </citation>
    <scope>NUCLEOTIDE SEQUENCE [LARGE SCALE GENOMIC DNA]</scope>
    <source>
        <strain evidence="13 14">KA00229</strain>
    </source>
</reference>
<evidence type="ECO:0000256" key="4">
    <source>
        <dbReference type="ARBA" id="ARBA00022692"/>
    </source>
</evidence>
<evidence type="ECO:0000256" key="5">
    <source>
        <dbReference type="ARBA" id="ARBA00022927"/>
    </source>
</evidence>
<dbReference type="InterPro" id="IPR022813">
    <property type="entry name" value="SecD/SecF_arch_bac"/>
</dbReference>
<dbReference type="Proteomes" id="UP000242958">
    <property type="component" value="Unassembled WGS sequence"/>
</dbReference>
<dbReference type="EMBL" id="NFMF01000003">
    <property type="protein sequence ID" value="PNH22087.1"/>
    <property type="molecule type" value="Genomic_DNA"/>
</dbReference>
<dbReference type="GO" id="GO:0005886">
    <property type="term" value="C:plasma membrane"/>
    <property type="evidence" value="ECO:0007669"/>
    <property type="project" value="UniProtKB-SubCell"/>
</dbReference>
<feature type="transmembrane region" description="Helical" evidence="9">
    <location>
        <begin position="350"/>
        <end position="371"/>
    </location>
</feature>
<dbReference type="HAMAP" id="MF_01463_B">
    <property type="entry name" value="SecD_B"/>
    <property type="match status" value="1"/>
</dbReference>
<keyword evidence="4 9" id="KW-0812">Transmembrane</keyword>
<evidence type="ECO:0000256" key="7">
    <source>
        <dbReference type="ARBA" id="ARBA00023010"/>
    </source>
</evidence>
<keyword evidence="2 9" id="KW-0813">Transport</keyword>
<dbReference type="FunFam" id="1.20.1640.10:FF:000004">
    <property type="entry name" value="Protein translocase subunit SecD"/>
    <property type="match status" value="1"/>
</dbReference>
<evidence type="ECO:0000259" key="10">
    <source>
        <dbReference type="Pfam" id="PF02355"/>
    </source>
</evidence>
<dbReference type="Gene3D" id="1.20.1640.10">
    <property type="entry name" value="Multidrug efflux transporter AcrB transmembrane domain"/>
    <property type="match status" value="1"/>
</dbReference>